<feature type="region of interest" description="Disordered" evidence="1">
    <location>
        <begin position="1"/>
        <end position="21"/>
    </location>
</feature>
<proteinExistence type="predicted"/>
<evidence type="ECO:0000256" key="1">
    <source>
        <dbReference type="SAM" id="MobiDB-lite"/>
    </source>
</evidence>
<name>A0AAV9ZL89_9AGAR</name>
<evidence type="ECO:0000313" key="3">
    <source>
        <dbReference type="Proteomes" id="UP001362999"/>
    </source>
</evidence>
<accession>A0AAV9ZL89</accession>
<dbReference type="Proteomes" id="UP001362999">
    <property type="component" value="Unassembled WGS sequence"/>
</dbReference>
<evidence type="ECO:0000313" key="2">
    <source>
        <dbReference type="EMBL" id="KAK6984977.1"/>
    </source>
</evidence>
<reference evidence="2 3" key="1">
    <citation type="journal article" date="2024" name="J Genomics">
        <title>Draft genome sequencing and assembly of Favolaschia claudopus CIRM-BRFM 2984 isolated from oak limbs.</title>
        <authorList>
            <person name="Navarro D."/>
            <person name="Drula E."/>
            <person name="Chaduli D."/>
            <person name="Cazenave R."/>
            <person name="Ahrendt S."/>
            <person name="Wang J."/>
            <person name="Lipzen A."/>
            <person name="Daum C."/>
            <person name="Barry K."/>
            <person name="Grigoriev I.V."/>
            <person name="Favel A."/>
            <person name="Rosso M.N."/>
            <person name="Martin F."/>
        </authorList>
    </citation>
    <scope>NUCLEOTIDE SEQUENCE [LARGE SCALE GENOMIC DNA]</scope>
    <source>
        <strain evidence="2 3">CIRM-BRFM 2984</strain>
    </source>
</reference>
<sequence>MSGPATVSRIQNKGAKAQDGGNLGISSSCRFLRSARSVRPGRLTHVEGEEYRDQLQRHFDLCIPIPTSPCIHVIDALPRPQIAAPSPSPGKETDYSQTMPACHAVPRDCPERLLIPPSKTFAQRPRQSHTTFFKIGVPSTASTHSPEPDSLLLVHATKRASSTDFWIVSPYGHTDGAAKPRLSPAPSRDSPAQKRSSASQRARRSAIQPPAASEPSL</sequence>
<gene>
    <name evidence="2" type="ORF">R3P38DRAFT_3102441</name>
</gene>
<keyword evidence="3" id="KW-1185">Reference proteome</keyword>
<comment type="caution">
    <text evidence="2">The sequence shown here is derived from an EMBL/GenBank/DDBJ whole genome shotgun (WGS) entry which is preliminary data.</text>
</comment>
<organism evidence="2 3">
    <name type="scientific">Favolaschia claudopus</name>
    <dbReference type="NCBI Taxonomy" id="2862362"/>
    <lineage>
        <taxon>Eukaryota</taxon>
        <taxon>Fungi</taxon>
        <taxon>Dikarya</taxon>
        <taxon>Basidiomycota</taxon>
        <taxon>Agaricomycotina</taxon>
        <taxon>Agaricomycetes</taxon>
        <taxon>Agaricomycetidae</taxon>
        <taxon>Agaricales</taxon>
        <taxon>Marasmiineae</taxon>
        <taxon>Mycenaceae</taxon>
        <taxon>Favolaschia</taxon>
    </lineage>
</organism>
<protein>
    <submittedName>
        <fullName evidence="2">Uncharacterized protein</fullName>
    </submittedName>
</protein>
<feature type="region of interest" description="Disordered" evidence="1">
    <location>
        <begin position="170"/>
        <end position="217"/>
    </location>
</feature>
<feature type="non-terminal residue" evidence="2">
    <location>
        <position position="217"/>
    </location>
</feature>
<dbReference type="EMBL" id="JAWWNJ010000133">
    <property type="protein sequence ID" value="KAK6984977.1"/>
    <property type="molecule type" value="Genomic_DNA"/>
</dbReference>
<dbReference type="AlphaFoldDB" id="A0AAV9ZL89"/>